<dbReference type="AlphaFoldDB" id="A0A5B7HKI0"/>
<keyword evidence="3" id="KW-1185">Reference proteome</keyword>
<protein>
    <submittedName>
        <fullName evidence="2">Uncharacterized protein</fullName>
    </submittedName>
</protein>
<evidence type="ECO:0000313" key="2">
    <source>
        <dbReference type="EMBL" id="MPC72940.1"/>
    </source>
</evidence>
<comment type="caution">
    <text evidence="2">The sequence shown here is derived from an EMBL/GenBank/DDBJ whole genome shotgun (WGS) entry which is preliminary data.</text>
</comment>
<name>A0A5B7HKI0_PORTR</name>
<gene>
    <name evidence="2" type="ORF">E2C01_067254</name>
</gene>
<proteinExistence type="predicted"/>
<evidence type="ECO:0000256" key="1">
    <source>
        <dbReference type="SAM" id="MobiDB-lite"/>
    </source>
</evidence>
<dbReference type="Proteomes" id="UP000324222">
    <property type="component" value="Unassembled WGS sequence"/>
</dbReference>
<reference evidence="2 3" key="1">
    <citation type="submission" date="2019-05" db="EMBL/GenBank/DDBJ databases">
        <title>Another draft genome of Portunus trituberculatus and its Hox gene families provides insights of decapod evolution.</title>
        <authorList>
            <person name="Jeong J.-H."/>
            <person name="Song I."/>
            <person name="Kim S."/>
            <person name="Choi T."/>
            <person name="Kim D."/>
            <person name="Ryu S."/>
            <person name="Kim W."/>
        </authorList>
    </citation>
    <scope>NUCLEOTIDE SEQUENCE [LARGE SCALE GENOMIC DNA]</scope>
    <source>
        <tissue evidence="2">Muscle</tissue>
    </source>
</reference>
<feature type="region of interest" description="Disordered" evidence="1">
    <location>
        <begin position="23"/>
        <end position="48"/>
    </location>
</feature>
<accession>A0A5B7HKI0</accession>
<evidence type="ECO:0000313" key="3">
    <source>
        <dbReference type="Proteomes" id="UP000324222"/>
    </source>
</evidence>
<dbReference type="EMBL" id="VSRR010035720">
    <property type="protein sequence ID" value="MPC72940.1"/>
    <property type="molecule type" value="Genomic_DNA"/>
</dbReference>
<organism evidence="2 3">
    <name type="scientific">Portunus trituberculatus</name>
    <name type="common">Swimming crab</name>
    <name type="synonym">Neptunus trituberculatus</name>
    <dbReference type="NCBI Taxonomy" id="210409"/>
    <lineage>
        <taxon>Eukaryota</taxon>
        <taxon>Metazoa</taxon>
        <taxon>Ecdysozoa</taxon>
        <taxon>Arthropoda</taxon>
        <taxon>Crustacea</taxon>
        <taxon>Multicrustacea</taxon>
        <taxon>Malacostraca</taxon>
        <taxon>Eumalacostraca</taxon>
        <taxon>Eucarida</taxon>
        <taxon>Decapoda</taxon>
        <taxon>Pleocyemata</taxon>
        <taxon>Brachyura</taxon>
        <taxon>Eubrachyura</taxon>
        <taxon>Portunoidea</taxon>
        <taxon>Portunidae</taxon>
        <taxon>Portuninae</taxon>
        <taxon>Portunus</taxon>
    </lineage>
</organism>
<sequence>MPVIWRPWDVKLTCGAAHLPRSSPHRPTLLPARSSSARRRSNKWSTTRHGQSTHMLCCTRVLWRIS</sequence>